<organism evidence="1 2">
    <name type="scientific">Sesamum alatum</name>
    <dbReference type="NCBI Taxonomy" id="300844"/>
    <lineage>
        <taxon>Eukaryota</taxon>
        <taxon>Viridiplantae</taxon>
        <taxon>Streptophyta</taxon>
        <taxon>Embryophyta</taxon>
        <taxon>Tracheophyta</taxon>
        <taxon>Spermatophyta</taxon>
        <taxon>Magnoliopsida</taxon>
        <taxon>eudicotyledons</taxon>
        <taxon>Gunneridae</taxon>
        <taxon>Pentapetalae</taxon>
        <taxon>asterids</taxon>
        <taxon>lamiids</taxon>
        <taxon>Lamiales</taxon>
        <taxon>Pedaliaceae</taxon>
        <taxon>Sesamum</taxon>
    </lineage>
</organism>
<evidence type="ECO:0000313" key="2">
    <source>
        <dbReference type="Proteomes" id="UP001293254"/>
    </source>
</evidence>
<feature type="non-terminal residue" evidence="1">
    <location>
        <position position="122"/>
    </location>
</feature>
<dbReference type="AlphaFoldDB" id="A0AAE1YIG8"/>
<protein>
    <submittedName>
        <fullName evidence="1">Uncharacterized protein</fullName>
    </submittedName>
</protein>
<sequence>MFKTLVNKPVAAETAFNSAIAGIRGDNSGVSVDKVFTVKTVTTNVTNAGTNCNVVPVINYAMTENMPTSLISSNSVPKTTLSAKVVASNIAEIYVNNVVAVENISTVNTVTPNVIETATSGK</sequence>
<gene>
    <name evidence="1" type="ORF">Salat_0835100</name>
</gene>
<dbReference type="Proteomes" id="UP001293254">
    <property type="component" value="Unassembled WGS sequence"/>
</dbReference>
<proteinExistence type="predicted"/>
<comment type="caution">
    <text evidence="1">The sequence shown here is derived from an EMBL/GenBank/DDBJ whole genome shotgun (WGS) entry which is preliminary data.</text>
</comment>
<name>A0AAE1YIG8_9LAMI</name>
<accession>A0AAE1YIG8</accession>
<reference evidence="1" key="1">
    <citation type="submission" date="2020-06" db="EMBL/GenBank/DDBJ databases">
        <authorList>
            <person name="Li T."/>
            <person name="Hu X."/>
            <person name="Zhang T."/>
            <person name="Song X."/>
            <person name="Zhang H."/>
            <person name="Dai N."/>
            <person name="Sheng W."/>
            <person name="Hou X."/>
            <person name="Wei L."/>
        </authorList>
    </citation>
    <scope>NUCLEOTIDE SEQUENCE</scope>
    <source>
        <strain evidence="1">3651</strain>
        <tissue evidence="1">Leaf</tissue>
    </source>
</reference>
<keyword evidence="2" id="KW-1185">Reference proteome</keyword>
<evidence type="ECO:0000313" key="1">
    <source>
        <dbReference type="EMBL" id="KAK4430734.1"/>
    </source>
</evidence>
<dbReference type="EMBL" id="JACGWO010000003">
    <property type="protein sequence ID" value="KAK4430734.1"/>
    <property type="molecule type" value="Genomic_DNA"/>
</dbReference>
<reference evidence="1" key="2">
    <citation type="journal article" date="2024" name="Plant">
        <title>Genomic evolution and insights into agronomic trait innovations of Sesamum species.</title>
        <authorList>
            <person name="Miao H."/>
            <person name="Wang L."/>
            <person name="Qu L."/>
            <person name="Liu H."/>
            <person name="Sun Y."/>
            <person name="Le M."/>
            <person name="Wang Q."/>
            <person name="Wei S."/>
            <person name="Zheng Y."/>
            <person name="Lin W."/>
            <person name="Duan Y."/>
            <person name="Cao H."/>
            <person name="Xiong S."/>
            <person name="Wang X."/>
            <person name="Wei L."/>
            <person name="Li C."/>
            <person name="Ma Q."/>
            <person name="Ju M."/>
            <person name="Zhao R."/>
            <person name="Li G."/>
            <person name="Mu C."/>
            <person name="Tian Q."/>
            <person name="Mei H."/>
            <person name="Zhang T."/>
            <person name="Gao T."/>
            <person name="Zhang H."/>
        </authorList>
    </citation>
    <scope>NUCLEOTIDE SEQUENCE</scope>
    <source>
        <strain evidence="1">3651</strain>
    </source>
</reference>